<dbReference type="Pfam" id="PF21477">
    <property type="entry name" value="FERM_C_FAK1"/>
    <property type="match status" value="1"/>
</dbReference>
<dbReference type="GO" id="GO:0007172">
    <property type="term" value="P:signal complex assembly"/>
    <property type="evidence" value="ECO:0007669"/>
    <property type="project" value="InterPro"/>
</dbReference>
<dbReference type="GO" id="GO:0005925">
    <property type="term" value="C:focal adhesion"/>
    <property type="evidence" value="ECO:0007669"/>
    <property type="project" value="UniProtKB-SubCell"/>
</dbReference>
<evidence type="ECO:0000256" key="5">
    <source>
        <dbReference type="ARBA" id="ARBA00011903"/>
    </source>
</evidence>
<dbReference type="InterPro" id="IPR005189">
    <property type="entry name" value="Focal_adhesion_kin_target_dom"/>
</dbReference>
<dbReference type="Gene3D" id="3.10.20.90">
    <property type="entry name" value="Phosphatidylinositol 3-kinase Catalytic Subunit, Chain A, domain 1"/>
    <property type="match status" value="1"/>
</dbReference>
<dbReference type="PANTHER" id="PTHR46221">
    <property type="entry name" value="FERM AND PDZ DOMAIN-CONTAINING PROTEIN FAMILY MEMBER"/>
    <property type="match status" value="1"/>
</dbReference>
<dbReference type="SUPFAM" id="SSF56112">
    <property type="entry name" value="Protein kinase-like (PK-like)"/>
    <property type="match status" value="1"/>
</dbReference>
<dbReference type="Gene3D" id="3.30.200.20">
    <property type="entry name" value="Phosphorylase Kinase, domain 1"/>
    <property type="match status" value="1"/>
</dbReference>
<feature type="compositionally biased region" description="Polar residues" evidence="20">
    <location>
        <begin position="1"/>
        <end position="19"/>
    </location>
</feature>
<dbReference type="InterPro" id="IPR001245">
    <property type="entry name" value="Ser-Thr/Tyr_kinase_cat_dom"/>
</dbReference>
<evidence type="ECO:0000256" key="2">
    <source>
        <dbReference type="ARBA" id="ARBA00004316"/>
    </source>
</evidence>
<dbReference type="EC" id="2.7.10.2" evidence="5"/>
<evidence type="ECO:0000256" key="4">
    <source>
        <dbReference type="ARBA" id="ARBA00004496"/>
    </source>
</evidence>
<dbReference type="CDD" id="cd14473">
    <property type="entry name" value="FERM_B-lobe"/>
    <property type="match status" value="1"/>
</dbReference>
<dbReference type="Pfam" id="PF03623">
    <property type="entry name" value="Focal_AT"/>
    <property type="match status" value="1"/>
</dbReference>
<accession>A0A3Q2Y3K0</accession>
<dbReference type="GO" id="GO:0005886">
    <property type="term" value="C:plasma membrane"/>
    <property type="evidence" value="ECO:0007669"/>
    <property type="project" value="UniProtKB-SubCell"/>
</dbReference>
<keyword evidence="11" id="KW-0418">Kinase</keyword>
<dbReference type="PROSITE" id="PS00107">
    <property type="entry name" value="PROTEIN_KINASE_ATP"/>
    <property type="match status" value="1"/>
</dbReference>
<evidence type="ECO:0000256" key="3">
    <source>
        <dbReference type="ARBA" id="ARBA00004413"/>
    </source>
</evidence>
<dbReference type="Gene3D" id="2.30.29.30">
    <property type="entry name" value="Pleckstrin-homology domain (PH domain)/Phosphotyrosine-binding domain (PTB)"/>
    <property type="match status" value="1"/>
</dbReference>
<evidence type="ECO:0000256" key="9">
    <source>
        <dbReference type="ARBA" id="ARBA00022679"/>
    </source>
</evidence>
<evidence type="ECO:0000256" key="7">
    <source>
        <dbReference type="ARBA" id="ARBA00022490"/>
    </source>
</evidence>
<dbReference type="SUPFAM" id="SSF50729">
    <property type="entry name" value="PH domain-like"/>
    <property type="match status" value="1"/>
</dbReference>
<evidence type="ECO:0000256" key="10">
    <source>
        <dbReference type="ARBA" id="ARBA00022741"/>
    </source>
</evidence>
<evidence type="ECO:0000256" key="19">
    <source>
        <dbReference type="PROSITE-ProRule" id="PRU10141"/>
    </source>
</evidence>
<comment type="similarity">
    <text evidence="18">Belongs to the protein kinase superfamily. Tyr protein kinase family. Fes/fps subfamily.</text>
</comment>
<dbReference type="FunFam" id="1.20.80.10:FF:000004">
    <property type="entry name" value="Protein-tyrosine kinase 2-beta isoform 1"/>
    <property type="match status" value="1"/>
</dbReference>
<dbReference type="InterPro" id="IPR017441">
    <property type="entry name" value="Protein_kinase_ATP_BS"/>
</dbReference>
<dbReference type="InterPro" id="IPR049385">
    <property type="entry name" value="FAK1-like_FERM_C"/>
</dbReference>
<evidence type="ECO:0000256" key="17">
    <source>
        <dbReference type="ARBA" id="ARBA00051245"/>
    </source>
</evidence>
<evidence type="ECO:0000256" key="20">
    <source>
        <dbReference type="SAM" id="MobiDB-lite"/>
    </source>
</evidence>
<evidence type="ECO:0000256" key="12">
    <source>
        <dbReference type="ARBA" id="ARBA00022840"/>
    </source>
</evidence>
<dbReference type="InterPro" id="IPR036137">
    <property type="entry name" value="Focal_adhe_kin_target_dom_sf"/>
</dbReference>
<keyword evidence="24" id="KW-1185">Reference proteome</keyword>
<proteinExistence type="inferred from homology"/>
<dbReference type="InterPro" id="IPR000719">
    <property type="entry name" value="Prot_kinase_dom"/>
</dbReference>
<evidence type="ECO:0000256" key="11">
    <source>
        <dbReference type="ARBA" id="ARBA00022777"/>
    </source>
</evidence>
<feature type="domain" description="Protein kinase" evidence="21">
    <location>
        <begin position="413"/>
        <end position="676"/>
    </location>
</feature>
<dbReference type="InterPro" id="IPR041784">
    <property type="entry name" value="FAK1/PYK2_FERM_C"/>
</dbReference>
<sequence>MLGDTSTLSWRSMSPTGQPKTPDMSPTAMIGSNSIFPVKIIKVCFLSNSFNLGKNFKLVRCNEGMDVINIVLSGGCVGPGIKHTQCYGLLLKHLKSSEIHWLHPDLTMTELTQRYEQQHLEAEWRYDLRIRYIPSNFLAKFQEDRTTMLYFYQQVRSDYMQRFASKVSDGMALQLGCLEIRRFYKDMNPNGLEKKSNFELLEKEVGLDLFFPKELINSMKPKQLRRMIRQTFQGYGTLNQEQCMVKFFSTLAQCYSFTQERFACQLVHGWRVTIDLVIGSEGISQQTDNSTPVLLATFSQVNSILFSAESHGRALLTVYIEGTKQPLSVSTESMAVAENMANLIDGFCQIERSPEGSLINRPSKGIHIRLKLPDIPKGRVHFQHFSLLSSDSDIYAEIPESPIKKQRISRANVILGQILGEGFFGEVHEGVYKSDTIQVAIKTCKDCSAGVKEKFLSEADLMKNLDHPHIVRLIGVIHVDPVWIVMELYQHGELGNYLKEQKSTLTTATLILYCLQICKALSYLEGLNMVHRYGQIIFFSLHVDIAVRNILVASPDCVKLGDFGLSRYIDDQEYYKASVSRMPIKWMAPESINFRRFTIASDVWMFGVCVWEIFSMGQQPFLWLENGQVITQLESGVRLPKPLLCPPTLYSMLTSCWAYEPYIRPSFRQLVCSLRYSGTAWDAPLWEKRQENVDGTLRRQKREMAMDSQWLEQEEQQLVMHPKYVRTHVQYAHTCDNMNGVFVLQDPAVRQSCPTAELDRSDDQVYSGVMAIVRQVVQLKNEVNMLPASEYPNAVKAVGVTLRSLIQHVDDILPSLHGSITNEIVGTKKLLNKDLGELINKMRLAQQNSVTTLKQECQRQMLAAAHTLALNSKNLLDAVDQARSLGSLVHKDAIQVAGFH</sequence>
<protein>
    <recommendedName>
        <fullName evidence="5">non-specific protein-tyrosine kinase</fullName>
        <ecNumber evidence="5">2.7.10.2</ecNumber>
    </recommendedName>
</protein>
<evidence type="ECO:0000313" key="24">
    <source>
        <dbReference type="Proteomes" id="UP000264820"/>
    </source>
</evidence>
<dbReference type="InterPro" id="IPR014352">
    <property type="entry name" value="FERM/acyl-CoA-bd_prot_sf"/>
</dbReference>
<keyword evidence="6" id="KW-1003">Cell membrane</keyword>
<dbReference type="Gene3D" id="1.20.120.330">
    <property type="entry name" value="Nucleotidyltransferases domain 2"/>
    <property type="match status" value="1"/>
</dbReference>
<dbReference type="AlphaFoldDB" id="A0A3Q2Y3K0"/>
<reference evidence="23" key="1">
    <citation type="submission" date="2025-08" db="UniProtKB">
        <authorList>
            <consortium name="Ensembl"/>
        </authorList>
    </citation>
    <scope>IDENTIFICATION</scope>
</reference>
<dbReference type="GeneTree" id="ENSGT00940000157269"/>
<dbReference type="Pfam" id="PF00373">
    <property type="entry name" value="FERM_M"/>
    <property type="match status" value="1"/>
</dbReference>
<evidence type="ECO:0000256" key="18">
    <source>
        <dbReference type="ARBA" id="ARBA00061333"/>
    </source>
</evidence>
<evidence type="ECO:0000313" key="23">
    <source>
        <dbReference type="Ensembl" id="ENSHCOP00000007471.1"/>
    </source>
</evidence>
<reference evidence="23" key="2">
    <citation type="submission" date="2025-09" db="UniProtKB">
        <authorList>
            <consortium name="Ensembl"/>
        </authorList>
    </citation>
    <scope>IDENTIFICATION</scope>
</reference>
<dbReference type="InterPro" id="IPR029071">
    <property type="entry name" value="Ubiquitin-like_domsf"/>
</dbReference>
<dbReference type="Proteomes" id="UP000264820">
    <property type="component" value="Unplaced"/>
</dbReference>
<dbReference type="SMART" id="SM00295">
    <property type="entry name" value="B41"/>
    <property type="match status" value="1"/>
</dbReference>
<dbReference type="GO" id="GO:0005524">
    <property type="term" value="F:ATP binding"/>
    <property type="evidence" value="ECO:0007669"/>
    <property type="project" value="UniProtKB-UniRule"/>
</dbReference>
<dbReference type="InterPro" id="IPR011009">
    <property type="entry name" value="Kinase-like_dom_sf"/>
</dbReference>
<evidence type="ECO:0000256" key="16">
    <source>
        <dbReference type="ARBA" id="ARBA00023273"/>
    </source>
</evidence>
<dbReference type="InterPro" id="IPR035963">
    <property type="entry name" value="FERM_2"/>
</dbReference>
<dbReference type="GO" id="GO:0030182">
    <property type="term" value="P:neuron differentiation"/>
    <property type="evidence" value="ECO:0007669"/>
    <property type="project" value="UniProtKB-ARBA"/>
</dbReference>
<evidence type="ECO:0000256" key="14">
    <source>
        <dbReference type="ARBA" id="ARBA00023136"/>
    </source>
</evidence>
<dbReference type="PROSITE" id="PS50011">
    <property type="entry name" value="PROTEIN_KINASE_DOM"/>
    <property type="match status" value="1"/>
</dbReference>
<keyword evidence="10 19" id="KW-0547">Nucleotide-binding</keyword>
<dbReference type="GO" id="GO:0042995">
    <property type="term" value="C:cell projection"/>
    <property type="evidence" value="ECO:0007669"/>
    <property type="project" value="UniProtKB-SubCell"/>
</dbReference>
<comment type="subcellular location">
    <subcellularLocation>
        <location evidence="1">Cell junction</location>
        <location evidence="1">Focal adhesion</location>
    </subcellularLocation>
    <subcellularLocation>
        <location evidence="3">Cell membrane</location>
        <topology evidence="3">Peripheral membrane protein</topology>
        <orientation evidence="3">Cytoplasmic side</orientation>
    </subcellularLocation>
    <subcellularLocation>
        <location evidence="2">Cell projection</location>
    </subcellularLocation>
    <subcellularLocation>
        <location evidence="4">Cytoplasm</location>
    </subcellularLocation>
</comment>
<dbReference type="SUPFAM" id="SSF47031">
    <property type="entry name" value="Second domain of FERM"/>
    <property type="match status" value="1"/>
</dbReference>
<dbReference type="InterPro" id="IPR019748">
    <property type="entry name" value="FERM_central"/>
</dbReference>
<dbReference type="Pfam" id="PF18038">
    <property type="entry name" value="FERM_N_2"/>
    <property type="match status" value="1"/>
</dbReference>
<evidence type="ECO:0000256" key="1">
    <source>
        <dbReference type="ARBA" id="ARBA00004246"/>
    </source>
</evidence>
<name>A0A3Q2Y3K0_HIPCM</name>
<feature type="region of interest" description="Disordered" evidence="20">
    <location>
        <begin position="1"/>
        <end position="26"/>
    </location>
</feature>
<gene>
    <name evidence="23" type="primary">PTK2B</name>
</gene>
<dbReference type="OMA" id="RYDEQTT"/>
<keyword evidence="14" id="KW-0472">Membrane</keyword>
<dbReference type="InterPro" id="IPR019749">
    <property type="entry name" value="Band_41_domain"/>
</dbReference>
<keyword evidence="7" id="KW-0963">Cytoplasm</keyword>
<keyword evidence="13" id="KW-0965">Cell junction</keyword>
<evidence type="ECO:0000259" key="21">
    <source>
        <dbReference type="PROSITE" id="PS50011"/>
    </source>
</evidence>
<dbReference type="GO" id="GO:0005737">
    <property type="term" value="C:cytoplasm"/>
    <property type="evidence" value="ECO:0007669"/>
    <property type="project" value="UniProtKB-SubCell"/>
</dbReference>
<dbReference type="FunFam" id="3.30.200.20:FF:000194">
    <property type="entry name" value="protein-tyrosine kinase 2-beta isoform X1"/>
    <property type="match status" value="1"/>
</dbReference>
<keyword evidence="12 19" id="KW-0067">ATP-binding</keyword>
<feature type="domain" description="FERM" evidence="22">
    <location>
        <begin position="39"/>
        <end position="355"/>
    </location>
</feature>
<organism evidence="23 24">
    <name type="scientific">Hippocampus comes</name>
    <name type="common">Tiger tail seahorse</name>
    <dbReference type="NCBI Taxonomy" id="109280"/>
    <lineage>
        <taxon>Eukaryota</taxon>
        <taxon>Metazoa</taxon>
        <taxon>Chordata</taxon>
        <taxon>Craniata</taxon>
        <taxon>Vertebrata</taxon>
        <taxon>Euteleostomi</taxon>
        <taxon>Actinopterygii</taxon>
        <taxon>Neopterygii</taxon>
        <taxon>Teleostei</taxon>
        <taxon>Neoteleostei</taxon>
        <taxon>Acanthomorphata</taxon>
        <taxon>Syngnathiaria</taxon>
        <taxon>Syngnathiformes</taxon>
        <taxon>Syngnathoidei</taxon>
        <taxon>Syngnathidae</taxon>
        <taxon>Hippocampus</taxon>
    </lineage>
</organism>
<feature type="binding site" evidence="19">
    <location>
        <position position="442"/>
    </location>
    <ligand>
        <name>ATP</name>
        <dbReference type="ChEBI" id="CHEBI:30616"/>
    </ligand>
</feature>
<keyword evidence="16" id="KW-0966">Cell projection</keyword>
<dbReference type="FunFam" id="1.10.510.10:FF:001512">
    <property type="entry name" value="Receptor tyrosine-protein kinase erbB-2"/>
    <property type="match status" value="1"/>
</dbReference>
<dbReference type="STRING" id="109280.ENSHCOP00000007471"/>
<evidence type="ECO:0000256" key="13">
    <source>
        <dbReference type="ARBA" id="ARBA00022949"/>
    </source>
</evidence>
<dbReference type="InterPro" id="IPR011993">
    <property type="entry name" value="PH-like_dom_sf"/>
</dbReference>
<dbReference type="Ensembl" id="ENSHCOT00000001943.1">
    <property type="protein sequence ID" value="ENSHCOP00000007471.1"/>
    <property type="gene ID" value="ENSHCOG00000009568.1"/>
</dbReference>
<dbReference type="InterPro" id="IPR000299">
    <property type="entry name" value="FERM_domain"/>
</dbReference>
<evidence type="ECO:0000256" key="6">
    <source>
        <dbReference type="ARBA" id="ARBA00022475"/>
    </source>
</evidence>
<dbReference type="Gene3D" id="1.10.510.10">
    <property type="entry name" value="Transferase(Phosphotransferase) domain 1"/>
    <property type="match status" value="1"/>
</dbReference>
<dbReference type="GO" id="GO:0048468">
    <property type="term" value="P:cell development"/>
    <property type="evidence" value="ECO:0007669"/>
    <property type="project" value="UniProtKB-ARBA"/>
</dbReference>
<dbReference type="PANTHER" id="PTHR46221:SF11">
    <property type="entry name" value="NON-SPECIFIC PROTEIN-TYROSINE KINASE"/>
    <property type="match status" value="1"/>
</dbReference>
<evidence type="ECO:0000256" key="8">
    <source>
        <dbReference type="ARBA" id="ARBA00022553"/>
    </source>
</evidence>
<dbReference type="PRINTS" id="PR00109">
    <property type="entry name" value="TYRKINASE"/>
</dbReference>
<comment type="catalytic activity">
    <reaction evidence="17">
        <text>L-tyrosyl-[protein] + ATP = O-phospho-L-tyrosyl-[protein] + ADP + H(+)</text>
        <dbReference type="Rhea" id="RHEA:10596"/>
        <dbReference type="Rhea" id="RHEA-COMP:10136"/>
        <dbReference type="Rhea" id="RHEA-COMP:20101"/>
        <dbReference type="ChEBI" id="CHEBI:15378"/>
        <dbReference type="ChEBI" id="CHEBI:30616"/>
        <dbReference type="ChEBI" id="CHEBI:46858"/>
        <dbReference type="ChEBI" id="CHEBI:61978"/>
        <dbReference type="ChEBI" id="CHEBI:456216"/>
        <dbReference type="EC" id="2.7.10.2"/>
    </reaction>
</comment>
<dbReference type="SUPFAM" id="SSF54236">
    <property type="entry name" value="Ubiquitin-like"/>
    <property type="match status" value="1"/>
</dbReference>
<dbReference type="GO" id="GO:0004715">
    <property type="term" value="F:non-membrane spanning protein tyrosine kinase activity"/>
    <property type="evidence" value="ECO:0007669"/>
    <property type="project" value="UniProtKB-EC"/>
</dbReference>
<dbReference type="GO" id="GO:0050793">
    <property type="term" value="P:regulation of developmental process"/>
    <property type="evidence" value="ECO:0007669"/>
    <property type="project" value="UniProtKB-ARBA"/>
</dbReference>
<dbReference type="PROSITE" id="PS50057">
    <property type="entry name" value="FERM_3"/>
    <property type="match status" value="1"/>
</dbReference>
<dbReference type="Gene3D" id="1.20.80.10">
    <property type="match status" value="1"/>
</dbReference>
<dbReference type="InterPro" id="IPR041390">
    <property type="entry name" value="FADK_N"/>
</dbReference>
<evidence type="ECO:0000259" key="22">
    <source>
        <dbReference type="PROSITE" id="PS50057"/>
    </source>
</evidence>
<dbReference type="Pfam" id="PF07714">
    <property type="entry name" value="PK_Tyr_Ser-Thr"/>
    <property type="match status" value="1"/>
</dbReference>
<keyword evidence="8" id="KW-0597">Phosphoprotein</keyword>
<dbReference type="SUPFAM" id="SSF68993">
    <property type="entry name" value="FAT domain of focal adhesion kinase"/>
    <property type="match status" value="1"/>
</dbReference>
<keyword evidence="9" id="KW-0808">Transferase</keyword>
<keyword evidence="15" id="KW-0829">Tyrosine-protein kinase</keyword>
<dbReference type="GO" id="GO:0008284">
    <property type="term" value="P:positive regulation of cell population proliferation"/>
    <property type="evidence" value="ECO:0007669"/>
    <property type="project" value="UniProtKB-ARBA"/>
</dbReference>
<dbReference type="CDD" id="cd13190">
    <property type="entry name" value="FERM_C_FAK1"/>
    <property type="match status" value="1"/>
</dbReference>
<evidence type="ECO:0000256" key="15">
    <source>
        <dbReference type="ARBA" id="ARBA00023137"/>
    </source>
</evidence>